<dbReference type="InterPro" id="IPR000742">
    <property type="entry name" value="EGF"/>
</dbReference>
<accession>A0A8W8JPZ4</accession>
<evidence type="ECO:0000259" key="1">
    <source>
        <dbReference type="PROSITE" id="PS00022"/>
    </source>
</evidence>
<dbReference type="PROSITE" id="PS00022">
    <property type="entry name" value="EGF_1"/>
    <property type="match status" value="1"/>
</dbReference>
<name>A0A8W8JPZ4_MAGGI</name>
<organism evidence="2 3">
    <name type="scientific">Magallana gigas</name>
    <name type="common">Pacific oyster</name>
    <name type="synonym">Crassostrea gigas</name>
    <dbReference type="NCBI Taxonomy" id="29159"/>
    <lineage>
        <taxon>Eukaryota</taxon>
        <taxon>Metazoa</taxon>
        <taxon>Spiralia</taxon>
        <taxon>Lophotrochozoa</taxon>
        <taxon>Mollusca</taxon>
        <taxon>Bivalvia</taxon>
        <taxon>Autobranchia</taxon>
        <taxon>Pteriomorphia</taxon>
        <taxon>Ostreida</taxon>
        <taxon>Ostreoidea</taxon>
        <taxon>Ostreidae</taxon>
        <taxon>Magallana</taxon>
    </lineage>
</organism>
<evidence type="ECO:0000313" key="2">
    <source>
        <dbReference type="EnsemblMetazoa" id="G20415.2:cds"/>
    </source>
</evidence>
<protein>
    <recommendedName>
        <fullName evidence="1">EGF-like domain-containing protein</fullName>
    </recommendedName>
</protein>
<proteinExistence type="predicted"/>
<dbReference type="EnsemblMetazoa" id="G20415.2">
    <property type="protein sequence ID" value="G20415.2:cds"/>
    <property type="gene ID" value="G20415"/>
</dbReference>
<dbReference type="Proteomes" id="UP000005408">
    <property type="component" value="Unassembled WGS sequence"/>
</dbReference>
<keyword evidence="3" id="KW-1185">Reference proteome</keyword>
<dbReference type="AlphaFoldDB" id="A0A8W8JPZ4"/>
<evidence type="ECO:0000313" key="3">
    <source>
        <dbReference type="Proteomes" id="UP000005408"/>
    </source>
</evidence>
<reference evidence="2" key="1">
    <citation type="submission" date="2022-08" db="UniProtKB">
        <authorList>
            <consortium name="EnsemblMetazoa"/>
        </authorList>
    </citation>
    <scope>IDENTIFICATION</scope>
    <source>
        <strain evidence="2">05x7-T-G4-1.051#20</strain>
    </source>
</reference>
<feature type="domain" description="EGF-like" evidence="1">
    <location>
        <begin position="194"/>
        <end position="205"/>
    </location>
</feature>
<sequence>MEEKYWSGAVSAWVELMSKAMAIAKDKKRQFDRYIGRFEAFTIKESDGILKNMKTLVFAAVVLWISSLAMQQSDGPLQCVIIQDKQGLTVPFNPPSFLTSNIKTQCQVYGSGHGMLRCGTSDVYVRAECVCSFYNVYEAKYHNFSSCPQGEKSDDVTKLKCPDCLKYSMNRNGPCINGGNLICNGNEVAPNIKCRCPLNYKGMFCEEKIENVTRICDRISSTNGLTRCDSTRMECVTFSRNRRYAYKCQETDASQERRGLPLCVDTEDTTQLPVRAPIYPTTMNPTEPDHSLTSSADIIVSTYVLTYISLSL</sequence>
<dbReference type="SUPFAM" id="SSF57196">
    <property type="entry name" value="EGF/Laminin"/>
    <property type="match status" value="1"/>
</dbReference>